<gene>
    <name evidence="1" type="ORF">CA2015_0255</name>
</gene>
<dbReference type="EMBL" id="CP012040">
    <property type="protein sequence ID" value="AKP49736.1"/>
    <property type="molecule type" value="Genomic_DNA"/>
</dbReference>
<reference evidence="1 2" key="1">
    <citation type="submission" date="2015-07" db="EMBL/GenBank/DDBJ databases">
        <authorList>
            <person name="Kim K.M."/>
        </authorList>
    </citation>
    <scope>NUCLEOTIDE SEQUENCE [LARGE SCALE GENOMIC DNA]</scope>
    <source>
        <strain evidence="1 2">KCTC 12363</strain>
    </source>
</reference>
<evidence type="ECO:0000313" key="1">
    <source>
        <dbReference type="EMBL" id="AKP49736.1"/>
    </source>
</evidence>
<accession>A0A0H4P5N4</accession>
<dbReference type="Proteomes" id="UP000036520">
    <property type="component" value="Chromosome"/>
</dbReference>
<name>A0A0H4P5N4_9BACT</name>
<dbReference type="RefSeq" id="WP_048640249.1">
    <property type="nucleotide sequence ID" value="NZ_CP012040.1"/>
</dbReference>
<dbReference type="SUPFAM" id="SSF53738">
    <property type="entry name" value="Phosphoglucomutase, first 3 domains"/>
    <property type="match status" value="1"/>
</dbReference>
<dbReference type="KEGG" id="camu:CA2015_0255"/>
<evidence type="ECO:0000313" key="2">
    <source>
        <dbReference type="Proteomes" id="UP000036520"/>
    </source>
</evidence>
<organism evidence="1 2">
    <name type="scientific">Cyclobacterium amurskyense</name>
    <dbReference type="NCBI Taxonomy" id="320787"/>
    <lineage>
        <taxon>Bacteria</taxon>
        <taxon>Pseudomonadati</taxon>
        <taxon>Bacteroidota</taxon>
        <taxon>Cytophagia</taxon>
        <taxon>Cytophagales</taxon>
        <taxon>Cyclobacteriaceae</taxon>
        <taxon>Cyclobacterium</taxon>
    </lineage>
</organism>
<proteinExistence type="predicted"/>
<dbReference type="OrthoDB" id="836830at2"/>
<keyword evidence="2" id="KW-1185">Reference proteome</keyword>
<dbReference type="STRING" id="320787.CA2015_0255"/>
<dbReference type="GO" id="GO:0016868">
    <property type="term" value="F:intramolecular phosphotransferase activity"/>
    <property type="evidence" value="ECO:0007669"/>
    <property type="project" value="InterPro"/>
</dbReference>
<protein>
    <submittedName>
        <fullName evidence="1">Phosphomannomutase</fullName>
    </submittedName>
</protein>
<sequence>MENDQPVEVNITPKGLIYLPETAKGLKSVSESKMETLFYTPGQNSDENLNYKFLLPALEEIKGQDYDYVLGFDSELSRTIIGYPNAEGRFLVFNAHQQAAIFTHTFLAGNSFPSMDEEKTKIVIKGVVLSQQIDKIVTKNNGAYKESHAGYEDLKERILNIEEGFEAYLAFDERNHVILDLDKDKNIELQISLIEDLVKDLKGKEKSLYDFHVDLQIRYKLYGEKTFNITSEGENKKIFDRFRTKPPSDAMHEELVSISDYKKQLFFNKLTGRKSEPELRQMDMVQLDYSSGLKISVELTDGGSKLFLHLSDYTDCYNKDSFASARKGINDRLLKIVVSLGKMVIDVN</sequence>
<dbReference type="Gene3D" id="3.40.120.10">
    <property type="entry name" value="Alpha-D-Glucose-1,6-Bisphosphate, subunit A, domain 3"/>
    <property type="match status" value="2"/>
</dbReference>
<dbReference type="GO" id="GO:0005975">
    <property type="term" value="P:carbohydrate metabolic process"/>
    <property type="evidence" value="ECO:0007669"/>
    <property type="project" value="InterPro"/>
</dbReference>
<dbReference type="AlphaFoldDB" id="A0A0H4P5N4"/>
<dbReference type="InterPro" id="IPR016055">
    <property type="entry name" value="A-D-PHexomutase_a/b/a-I/II/III"/>
</dbReference>